<comment type="cofactor">
    <cofactor evidence="1 13">
        <name>Mn(2+)</name>
        <dbReference type="ChEBI" id="CHEBI:29035"/>
    </cofactor>
</comment>
<keyword evidence="13" id="KW-0808">Transferase</keyword>
<dbReference type="Proteomes" id="UP001209878">
    <property type="component" value="Unassembled WGS sequence"/>
</dbReference>
<dbReference type="AlphaFoldDB" id="A0AAD9L2W5"/>
<evidence type="ECO:0000256" key="13">
    <source>
        <dbReference type="RuleBase" id="RU361242"/>
    </source>
</evidence>
<evidence type="ECO:0000256" key="6">
    <source>
        <dbReference type="ARBA" id="ARBA00022968"/>
    </source>
</evidence>
<organism evidence="16 17">
    <name type="scientific">Ridgeia piscesae</name>
    <name type="common">Tubeworm</name>
    <dbReference type="NCBI Taxonomy" id="27915"/>
    <lineage>
        <taxon>Eukaryota</taxon>
        <taxon>Metazoa</taxon>
        <taxon>Spiralia</taxon>
        <taxon>Lophotrochozoa</taxon>
        <taxon>Annelida</taxon>
        <taxon>Polychaeta</taxon>
        <taxon>Sedentaria</taxon>
        <taxon>Canalipalpata</taxon>
        <taxon>Sabellida</taxon>
        <taxon>Siboglinidae</taxon>
        <taxon>Ridgeia</taxon>
    </lineage>
</organism>
<feature type="domain" description="Ricin B lectin" evidence="15">
    <location>
        <begin position="475"/>
        <end position="600"/>
    </location>
</feature>
<keyword evidence="17" id="KW-1185">Reference proteome</keyword>
<evidence type="ECO:0000256" key="9">
    <source>
        <dbReference type="ARBA" id="ARBA00023136"/>
    </source>
</evidence>
<evidence type="ECO:0000259" key="15">
    <source>
        <dbReference type="SMART" id="SM00458"/>
    </source>
</evidence>
<evidence type="ECO:0000256" key="5">
    <source>
        <dbReference type="ARBA" id="ARBA00022734"/>
    </source>
</evidence>
<protein>
    <recommendedName>
        <fullName evidence="13">Polypeptide N-acetylgalactosaminyltransferase</fullName>
        <ecNumber evidence="13">2.4.1.-</ecNumber>
    </recommendedName>
    <alternativeName>
        <fullName evidence="13">Protein-UDP acetylgalactosaminyltransferase</fullName>
    </alternativeName>
</protein>
<evidence type="ECO:0000256" key="7">
    <source>
        <dbReference type="ARBA" id="ARBA00022989"/>
    </source>
</evidence>
<comment type="subcellular location">
    <subcellularLocation>
        <location evidence="2 13">Golgi apparatus membrane</location>
        <topology evidence="2 13">Single-pass type II membrane protein</topology>
    </subcellularLocation>
</comment>
<feature type="transmembrane region" description="Helical" evidence="13">
    <location>
        <begin position="7"/>
        <end position="29"/>
    </location>
</feature>
<keyword evidence="11" id="KW-0325">Glycoprotein</keyword>
<dbReference type="GO" id="GO:0005112">
    <property type="term" value="F:Notch binding"/>
    <property type="evidence" value="ECO:0007669"/>
    <property type="project" value="TreeGrafter"/>
</dbReference>
<keyword evidence="10 13" id="KW-1015">Disulfide bond</keyword>
<dbReference type="InterPro" id="IPR029044">
    <property type="entry name" value="Nucleotide-diphossugar_trans"/>
</dbReference>
<dbReference type="GO" id="GO:0006493">
    <property type="term" value="P:protein O-linked glycosylation"/>
    <property type="evidence" value="ECO:0007669"/>
    <property type="project" value="TreeGrafter"/>
</dbReference>
<proteinExistence type="inferred from homology"/>
<dbReference type="Pfam" id="PF00652">
    <property type="entry name" value="Ricin_B_lectin"/>
    <property type="match status" value="1"/>
</dbReference>
<dbReference type="EMBL" id="JAODUO010000400">
    <property type="protein sequence ID" value="KAK2181408.1"/>
    <property type="molecule type" value="Genomic_DNA"/>
</dbReference>
<dbReference type="CDD" id="cd23440">
    <property type="entry name" value="beta-trefoil_Ricin_GALNT11"/>
    <property type="match status" value="1"/>
</dbReference>
<dbReference type="InterPro" id="IPR001173">
    <property type="entry name" value="Glyco_trans_2-like"/>
</dbReference>
<sequence>MKLFQRYFCYGSLITSLIWASILFLYMHLQDSPARNGLYSPRDGERRRVQLQPRTFQDSSASKKHTEREDPVRHGYVKDFKHADSDDISQLGIIRNPEDQKQRDEGYSHYAFNTLISDRLSLHRIIPDTRHRLCQHRQFTGSLPKASVVICFYNEAWSALLRTVWSVVDRTPSHLLHEIVLVDDNSDLPHLGEELETYVAENLPQVKVIRTGERQGLIRARIFGADHATGEVLVFLDSHCEVNVEWLEPLLERIHENQTNVAIPIIDIVDHDTFEYEASPLVRGGFNWGLHFRWDGMPGNMLIEKADYVRPIKTPTMAGGLFAMDRQYFIAMGKYDPGMDVWGGENLEISFRIWQCGGRLEIIPCSRIGHIFRKRRPYGSPGGADTMTRNSLRVAMVWMDEYKEYYFQVRPDARKKDFGDISERVALRRRLKCQPFKWYMDNVYPELTLPNNKGGGGWVRNQQIKRANANIFRAGHLMYHGSNLCVTSEQGIYDKKSLLVLGKCDKDEQSQIWKETEEGYFMLAGVLCLDIEDVPMGRSYPRIMKCHYAKGSQQWKWKGLHSRNLLNPASGKCLGAREPRAGSHISMEICNEDDKELQFEMVGSTGSIHTVAVQLFMAQINTDNIWLQNHYYSACI</sequence>
<accession>A0AAD9L2W5</accession>
<dbReference type="SUPFAM" id="SSF53448">
    <property type="entry name" value="Nucleotide-diphospho-sugar transferases"/>
    <property type="match status" value="1"/>
</dbReference>
<evidence type="ECO:0000313" key="16">
    <source>
        <dbReference type="EMBL" id="KAK2181408.1"/>
    </source>
</evidence>
<comment type="similarity">
    <text evidence="3 13">Belongs to the glycosyltransferase 2 family. GalNAc-T subfamily.</text>
</comment>
<dbReference type="InterPro" id="IPR035992">
    <property type="entry name" value="Ricin_B-like_lectins"/>
</dbReference>
<dbReference type="GO" id="GO:0004653">
    <property type="term" value="F:polypeptide N-acetylgalactosaminyltransferase activity"/>
    <property type="evidence" value="ECO:0007669"/>
    <property type="project" value="TreeGrafter"/>
</dbReference>
<keyword evidence="9 13" id="KW-0472">Membrane</keyword>
<evidence type="ECO:0000256" key="14">
    <source>
        <dbReference type="SAM" id="MobiDB-lite"/>
    </source>
</evidence>
<keyword evidence="6" id="KW-0735">Signal-anchor</keyword>
<dbReference type="PANTHER" id="PTHR11675:SF63">
    <property type="entry name" value="POLYPEPTIDE N-ACETYLGALACTOSAMINYLTRANSFERASE"/>
    <property type="match status" value="1"/>
</dbReference>
<evidence type="ECO:0000313" key="17">
    <source>
        <dbReference type="Proteomes" id="UP001209878"/>
    </source>
</evidence>
<dbReference type="InterPro" id="IPR000772">
    <property type="entry name" value="Ricin_B_lectin"/>
</dbReference>
<dbReference type="GO" id="GO:0008593">
    <property type="term" value="P:regulation of Notch signaling pathway"/>
    <property type="evidence" value="ECO:0007669"/>
    <property type="project" value="TreeGrafter"/>
</dbReference>
<dbReference type="Gene3D" id="2.80.10.50">
    <property type="match status" value="1"/>
</dbReference>
<gene>
    <name evidence="16" type="ORF">NP493_400g02025</name>
</gene>
<comment type="pathway">
    <text evidence="13">Protein modification; protein glycosylation.</text>
</comment>
<evidence type="ECO:0000256" key="8">
    <source>
        <dbReference type="ARBA" id="ARBA00023034"/>
    </source>
</evidence>
<evidence type="ECO:0000256" key="12">
    <source>
        <dbReference type="ARBA" id="ARBA00023211"/>
    </source>
</evidence>
<dbReference type="FunFam" id="3.90.550.10:FF:000053">
    <property type="entry name" value="Polypeptide N-acetylgalactosaminyltransferase"/>
    <property type="match status" value="1"/>
</dbReference>
<evidence type="ECO:0000256" key="11">
    <source>
        <dbReference type="ARBA" id="ARBA00023180"/>
    </source>
</evidence>
<dbReference type="GO" id="GO:0000139">
    <property type="term" value="C:Golgi membrane"/>
    <property type="evidence" value="ECO:0007669"/>
    <property type="project" value="UniProtKB-SubCell"/>
</dbReference>
<keyword evidence="7 13" id="KW-1133">Transmembrane helix</keyword>
<comment type="caution">
    <text evidence="16">The sequence shown here is derived from an EMBL/GenBank/DDBJ whole genome shotgun (WGS) entry which is preliminary data.</text>
</comment>
<dbReference type="InterPro" id="IPR045885">
    <property type="entry name" value="GalNAc-T"/>
</dbReference>
<dbReference type="GO" id="GO:0030246">
    <property type="term" value="F:carbohydrate binding"/>
    <property type="evidence" value="ECO:0007669"/>
    <property type="project" value="UniProtKB-KW"/>
</dbReference>
<keyword evidence="13" id="KW-0328">Glycosyltransferase</keyword>
<reference evidence="16" key="1">
    <citation type="journal article" date="2023" name="Mol. Biol. Evol.">
        <title>Third-Generation Sequencing Reveals the Adaptive Role of the Epigenome in Three Deep-Sea Polychaetes.</title>
        <authorList>
            <person name="Perez M."/>
            <person name="Aroh O."/>
            <person name="Sun Y."/>
            <person name="Lan Y."/>
            <person name="Juniper S.K."/>
            <person name="Young C.R."/>
            <person name="Angers B."/>
            <person name="Qian P.Y."/>
        </authorList>
    </citation>
    <scope>NUCLEOTIDE SEQUENCE</scope>
    <source>
        <strain evidence="16">R07B-5</strain>
    </source>
</reference>
<dbReference type="CDD" id="cd02510">
    <property type="entry name" value="pp-GalNAc-T"/>
    <property type="match status" value="1"/>
</dbReference>
<dbReference type="Pfam" id="PF00535">
    <property type="entry name" value="Glycos_transf_2"/>
    <property type="match status" value="1"/>
</dbReference>
<dbReference type="Gene3D" id="3.90.550.10">
    <property type="entry name" value="Spore Coat Polysaccharide Biosynthesis Protein SpsA, Chain A"/>
    <property type="match status" value="1"/>
</dbReference>
<keyword evidence="5 13" id="KW-0430">Lectin</keyword>
<dbReference type="SUPFAM" id="SSF50370">
    <property type="entry name" value="Ricin B-like lectins"/>
    <property type="match status" value="1"/>
</dbReference>
<keyword evidence="4 13" id="KW-0812">Transmembrane</keyword>
<evidence type="ECO:0000256" key="2">
    <source>
        <dbReference type="ARBA" id="ARBA00004323"/>
    </source>
</evidence>
<dbReference type="EC" id="2.4.1.-" evidence="13"/>
<keyword evidence="12 13" id="KW-0464">Manganese</keyword>
<evidence type="ECO:0000256" key="3">
    <source>
        <dbReference type="ARBA" id="ARBA00005680"/>
    </source>
</evidence>
<name>A0AAD9L2W5_RIDPI</name>
<evidence type="ECO:0000256" key="1">
    <source>
        <dbReference type="ARBA" id="ARBA00001936"/>
    </source>
</evidence>
<evidence type="ECO:0000256" key="10">
    <source>
        <dbReference type="ARBA" id="ARBA00023157"/>
    </source>
</evidence>
<dbReference type="PROSITE" id="PS50231">
    <property type="entry name" value="RICIN_B_LECTIN"/>
    <property type="match status" value="1"/>
</dbReference>
<dbReference type="PANTHER" id="PTHR11675">
    <property type="entry name" value="N-ACETYLGALACTOSAMINYLTRANSFERASE"/>
    <property type="match status" value="1"/>
</dbReference>
<keyword evidence="8 13" id="KW-0333">Golgi apparatus</keyword>
<feature type="region of interest" description="Disordered" evidence="14">
    <location>
        <begin position="36"/>
        <end position="70"/>
    </location>
</feature>
<dbReference type="SMART" id="SM00458">
    <property type="entry name" value="RICIN"/>
    <property type="match status" value="1"/>
</dbReference>
<evidence type="ECO:0000256" key="4">
    <source>
        <dbReference type="ARBA" id="ARBA00022692"/>
    </source>
</evidence>